<dbReference type="EMBL" id="JAIOIV010000105">
    <property type="protein sequence ID" value="MBZ0157127.1"/>
    <property type="molecule type" value="Genomic_DNA"/>
</dbReference>
<feature type="transmembrane region" description="Helical" evidence="1">
    <location>
        <begin position="230"/>
        <end position="254"/>
    </location>
</feature>
<reference evidence="2" key="2">
    <citation type="submission" date="2021-08" db="EMBL/GenBank/DDBJ databases">
        <authorList>
            <person name="Dalcin Martins P."/>
        </authorList>
    </citation>
    <scope>NUCLEOTIDE SEQUENCE</scope>
    <source>
        <strain evidence="2">MAG_39</strain>
    </source>
</reference>
<evidence type="ECO:0000313" key="3">
    <source>
        <dbReference type="Proteomes" id="UP000705867"/>
    </source>
</evidence>
<feature type="transmembrane region" description="Helical" evidence="1">
    <location>
        <begin position="12"/>
        <end position="32"/>
    </location>
</feature>
<keyword evidence="1" id="KW-0472">Membrane</keyword>
<dbReference type="Gene3D" id="2.130.10.10">
    <property type="entry name" value="YVTN repeat-like/Quinoprotein amine dehydrogenase"/>
    <property type="match status" value="1"/>
</dbReference>
<dbReference type="GO" id="GO:0015979">
    <property type="term" value="P:photosynthesis"/>
    <property type="evidence" value="ECO:0007669"/>
    <property type="project" value="InterPro"/>
</dbReference>
<evidence type="ECO:0000256" key="1">
    <source>
        <dbReference type="SAM" id="Phobius"/>
    </source>
</evidence>
<comment type="caution">
    <text evidence="2">The sequence shown here is derived from an EMBL/GenBank/DDBJ whole genome shotgun (WGS) entry which is preliminary data.</text>
</comment>
<dbReference type="Proteomes" id="UP000705867">
    <property type="component" value="Unassembled WGS sequence"/>
</dbReference>
<dbReference type="InterPro" id="IPR011047">
    <property type="entry name" value="Quinoprotein_ADH-like_sf"/>
</dbReference>
<proteinExistence type="predicted"/>
<dbReference type="InterPro" id="IPR005625">
    <property type="entry name" value="PepSY-ass_TM"/>
</dbReference>
<evidence type="ECO:0000313" key="2">
    <source>
        <dbReference type="EMBL" id="MBZ0157127.1"/>
    </source>
</evidence>
<dbReference type="Pfam" id="PF03929">
    <property type="entry name" value="PepSY_TM"/>
    <property type="match status" value="1"/>
</dbReference>
<reference evidence="2" key="1">
    <citation type="journal article" date="2021" name="bioRxiv">
        <title>Unraveling nitrogen, sulfur and carbon metabolic pathways and microbial community transcriptional responses to substrate deprivation and toxicity stresses in a bioreactor mimicking anoxic brackish coastal sediment conditions.</title>
        <authorList>
            <person name="Martins P.D."/>
            <person name="Echeveste M.J."/>
            <person name="Arshad A."/>
            <person name="Kurth J."/>
            <person name="Ouboter H."/>
            <person name="Jetten M.S.M."/>
            <person name="Welte C.U."/>
        </authorList>
    </citation>
    <scope>NUCLEOTIDE SEQUENCE</scope>
    <source>
        <strain evidence="2">MAG_39</strain>
    </source>
</reference>
<dbReference type="InterPro" id="IPR015943">
    <property type="entry name" value="WD40/YVTN_repeat-like_dom_sf"/>
</dbReference>
<dbReference type="AlphaFoldDB" id="A0A953M245"/>
<organism evidence="2 3">
    <name type="scientific">Candidatus Nitrobium versatile</name>
    <dbReference type="NCBI Taxonomy" id="2884831"/>
    <lineage>
        <taxon>Bacteria</taxon>
        <taxon>Pseudomonadati</taxon>
        <taxon>Nitrospirota</taxon>
        <taxon>Nitrospiria</taxon>
        <taxon>Nitrospirales</taxon>
        <taxon>Nitrospiraceae</taxon>
        <taxon>Candidatus Nitrobium</taxon>
    </lineage>
</organism>
<name>A0A953M245_9BACT</name>
<dbReference type="GO" id="GO:0009522">
    <property type="term" value="C:photosystem I"/>
    <property type="evidence" value="ECO:0007669"/>
    <property type="project" value="InterPro"/>
</dbReference>
<accession>A0A953M245</accession>
<sequence>MKRFMRKIHKYLGLAPVVVFILVSVTGVLLIHKKSLGLNGVLVNVSGYGGVPSAVDAFDILLTDGGIAVAATKQGVYVYDAGTWKVAVPVPAKRLYVKDGTLYACAKDGLYASAEGKTWRRLFSGHEVKALLFNEGSLFIATSKGVYRSDKPEKGKWETVISFPRNAPDVRNLMYDGRQVVMAAKEGVFAAGKGGAILPEGLPVTKKQNGNTDLQKIITDLHTGEFFGRYFYLVMDAVAIGLVIVSLSGIYIWYLPKKRRTIKEEGRSERIS</sequence>
<keyword evidence="1" id="KW-0812">Transmembrane</keyword>
<keyword evidence="1" id="KW-1133">Transmembrane helix</keyword>
<protein>
    <submittedName>
        <fullName evidence="2">PepSY domain-containing protein</fullName>
    </submittedName>
</protein>
<gene>
    <name evidence="2" type="ORF">K8I29_13055</name>
</gene>
<dbReference type="SUPFAM" id="SSF50998">
    <property type="entry name" value="Quinoprotein alcohol dehydrogenase-like"/>
    <property type="match status" value="1"/>
</dbReference>